<proteinExistence type="predicted"/>
<evidence type="ECO:0000256" key="1">
    <source>
        <dbReference type="SAM" id="MobiDB-lite"/>
    </source>
</evidence>
<dbReference type="KEGG" id="halt:IM660_03345"/>
<organism evidence="2 3">
    <name type="scientific">Ruania alkalisoli</name>
    <dbReference type="NCBI Taxonomy" id="2779775"/>
    <lineage>
        <taxon>Bacteria</taxon>
        <taxon>Bacillati</taxon>
        <taxon>Actinomycetota</taxon>
        <taxon>Actinomycetes</taxon>
        <taxon>Micrococcales</taxon>
        <taxon>Ruaniaceae</taxon>
        <taxon>Ruania</taxon>
    </lineage>
</organism>
<protein>
    <recommendedName>
        <fullName evidence="4">Tight adherence protein B</fullName>
    </recommendedName>
</protein>
<feature type="compositionally biased region" description="Basic residues" evidence="1">
    <location>
        <begin position="33"/>
        <end position="42"/>
    </location>
</feature>
<evidence type="ECO:0000313" key="2">
    <source>
        <dbReference type="EMBL" id="QOR71349.1"/>
    </source>
</evidence>
<evidence type="ECO:0008006" key="4">
    <source>
        <dbReference type="Google" id="ProtNLM"/>
    </source>
</evidence>
<reference evidence="2 3" key="1">
    <citation type="submission" date="2020-10" db="EMBL/GenBank/DDBJ databases">
        <title>Haloactinobacterium sp. RN3S43, a bacterium isolated from saline soil.</title>
        <authorList>
            <person name="Sun J.-Q."/>
        </authorList>
    </citation>
    <scope>NUCLEOTIDE SEQUENCE [LARGE SCALE GENOMIC DNA]</scope>
    <source>
        <strain evidence="2 3">RN3S43</strain>
    </source>
</reference>
<dbReference type="EMBL" id="CP063169">
    <property type="protein sequence ID" value="QOR71349.1"/>
    <property type="molecule type" value="Genomic_DNA"/>
</dbReference>
<dbReference type="Proteomes" id="UP000593758">
    <property type="component" value="Chromosome"/>
</dbReference>
<feature type="region of interest" description="Disordered" evidence="1">
    <location>
        <begin position="22"/>
        <end position="46"/>
    </location>
</feature>
<dbReference type="RefSeq" id="WP_193498012.1">
    <property type="nucleotide sequence ID" value="NZ_CP063169.1"/>
</dbReference>
<accession>A0A7M1SUT9</accession>
<name>A0A7M1SUT9_9MICO</name>
<gene>
    <name evidence="2" type="ORF">IM660_03345</name>
</gene>
<keyword evidence="3" id="KW-1185">Reference proteome</keyword>
<dbReference type="AlphaFoldDB" id="A0A7M1SUT9"/>
<evidence type="ECO:0000313" key="3">
    <source>
        <dbReference type="Proteomes" id="UP000593758"/>
    </source>
</evidence>
<sequence>MLALAALLLVLATALLTVPGRRLPSMPATAKTARPRRPRRRDARAQTPVGTVLVEVAARLRTGASVQAAWRETCERYQDVPGPLRELAGTTGPGVIGPGAPAAGAGPGALASGASPRTDAVAGAVAAVRMAERLGAPLADVLESCAHGVAEAEEAAANRRTALAAPRATARLLAWLPLAGVLLGLILGVDPTGVFLDGSWGTVSMALGLALMAAGHRWTGALVAAAERAGR</sequence>